<proteinExistence type="predicted"/>
<feature type="chain" id="PRO_5001643877" description="Glycoside hydrolase family 71 protein" evidence="3">
    <location>
        <begin position="24"/>
        <end position="644"/>
    </location>
</feature>
<feature type="transmembrane region" description="Helical" evidence="2">
    <location>
        <begin position="622"/>
        <end position="643"/>
    </location>
</feature>
<name>A0A067QAL0_9AGAM</name>
<keyword evidence="2" id="KW-0812">Transmembrane</keyword>
<reference evidence="5" key="1">
    <citation type="journal article" date="2014" name="Proc. Natl. Acad. Sci. U.S.A.">
        <title>Extensive sampling of basidiomycete genomes demonstrates inadequacy of the white-rot/brown-rot paradigm for wood decay fungi.</title>
        <authorList>
            <person name="Riley R."/>
            <person name="Salamov A.A."/>
            <person name="Brown D.W."/>
            <person name="Nagy L.G."/>
            <person name="Floudas D."/>
            <person name="Held B.W."/>
            <person name="Levasseur A."/>
            <person name="Lombard V."/>
            <person name="Morin E."/>
            <person name="Otillar R."/>
            <person name="Lindquist E.A."/>
            <person name="Sun H."/>
            <person name="LaButti K.M."/>
            <person name="Schmutz J."/>
            <person name="Jabbour D."/>
            <person name="Luo H."/>
            <person name="Baker S.E."/>
            <person name="Pisabarro A.G."/>
            <person name="Walton J.D."/>
            <person name="Blanchette R.A."/>
            <person name="Henrissat B."/>
            <person name="Martin F."/>
            <person name="Cullen D."/>
            <person name="Hibbett D.S."/>
            <person name="Grigoriev I.V."/>
        </authorList>
    </citation>
    <scope>NUCLEOTIDE SEQUENCE [LARGE SCALE GENOMIC DNA]</scope>
    <source>
        <strain evidence="5">MUCL 33604</strain>
    </source>
</reference>
<gene>
    <name evidence="4" type="ORF">JAAARDRAFT_27724</name>
</gene>
<dbReference type="OrthoDB" id="2338662at2759"/>
<keyword evidence="2" id="KW-0472">Membrane</keyword>
<sequence>MRLCYFPFVAALWFLSETSTVAGHGVGRKHAELTAKMSKRQTTTWLKWCGKNYQVGSPVDTSLVDPGRMTVPQTSSAPLLDFRCTPTIQPYLNSDTSGSFIIDANITHDVGQSFNSAIPTSSLNSSSLSITISLSSSSSPLTTFTVPVGSTAFESPSVDLSSFPASTTGYNVTCVATLSVSNQKQTFQATTSVKRLPANPYGGSTTKIDRRTGGLLRESASGAWEPLIPFGFYTYVEDIVANMSLLTDMKNDGWNVVHLSPPYPDAASLTTVLDAADAAGITYVADFRDIYTNITAMTPLIQLFRARKGLLTWYSADEPDGTHDPVAGITAAYDLIYQQDGYHPIALVLNCADFFWADYTSGADILFSDAYPIGCNTTFSKSYHTPCNATYGCCGCDNCEGDLADISNRFDSWSERRRWIGRTRDLPMWNVAQAFDGTSEQWTLPTGAEFKLQTVLGANHGAVGIMPWSNPYPIPTLAQATREIAPIFAQTLAPIIVNHTANWAALKANASGVDVASWSVMTSTNTAQTLIMFANTQYSNVVAAVVPSFDLTAKGISVQTLFGNGAVAEGQLVVPMDSTGVAGFLVQHAATPGDASGGGSGGSGSTGSSGGKKSAGGKLAPILANPWAVGLAMVAVGAGALVVN</sequence>
<evidence type="ECO:0000256" key="3">
    <source>
        <dbReference type="SAM" id="SignalP"/>
    </source>
</evidence>
<evidence type="ECO:0000313" key="5">
    <source>
        <dbReference type="Proteomes" id="UP000027265"/>
    </source>
</evidence>
<accession>A0A067QAL0</accession>
<evidence type="ECO:0008006" key="6">
    <source>
        <dbReference type="Google" id="ProtNLM"/>
    </source>
</evidence>
<dbReference type="HOGENOM" id="CLU_022442_0_0_1"/>
<keyword evidence="3" id="KW-0732">Signal</keyword>
<feature type="compositionally biased region" description="Gly residues" evidence="1">
    <location>
        <begin position="595"/>
        <end position="612"/>
    </location>
</feature>
<keyword evidence="2" id="KW-1133">Transmembrane helix</keyword>
<dbReference type="Proteomes" id="UP000027265">
    <property type="component" value="Unassembled WGS sequence"/>
</dbReference>
<dbReference type="EMBL" id="KL197709">
    <property type="protein sequence ID" value="KDQ64098.1"/>
    <property type="molecule type" value="Genomic_DNA"/>
</dbReference>
<evidence type="ECO:0000256" key="1">
    <source>
        <dbReference type="SAM" id="MobiDB-lite"/>
    </source>
</evidence>
<dbReference type="InParanoid" id="A0A067QAL0"/>
<keyword evidence="5" id="KW-1185">Reference proteome</keyword>
<evidence type="ECO:0000256" key="2">
    <source>
        <dbReference type="SAM" id="Phobius"/>
    </source>
</evidence>
<evidence type="ECO:0000313" key="4">
    <source>
        <dbReference type="EMBL" id="KDQ64098.1"/>
    </source>
</evidence>
<dbReference type="AlphaFoldDB" id="A0A067QAL0"/>
<feature type="region of interest" description="Disordered" evidence="1">
    <location>
        <begin position="593"/>
        <end position="612"/>
    </location>
</feature>
<protein>
    <recommendedName>
        <fullName evidence="6">Glycoside hydrolase family 71 protein</fullName>
    </recommendedName>
</protein>
<feature type="signal peptide" evidence="3">
    <location>
        <begin position="1"/>
        <end position="23"/>
    </location>
</feature>
<organism evidence="4 5">
    <name type="scientific">Jaapia argillacea MUCL 33604</name>
    <dbReference type="NCBI Taxonomy" id="933084"/>
    <lineage>
        <taxon>Eukaryota</taxon>
        <taxon>Fungi</taxon>
        <taxon>Dikarya</taxon>
        <taxon>Basidiomycota</taxon>
        <taxon>Agaricomycotina</taxon>
        <taxon>Agaricomycetes</taxon>
        <taxon>Agaricomycetidae</taxon>
        <taxon>Jaapiales</taxon>
        <taxon>Jaapiaceae</taxon>
        <taxon>Jaapia</taxon>
    </lineage>
</organism>